<sequence>MIRAKMKMVAEPPDRLKGYLINGLIYYQFLDLEVYKVKRGAQERDKPRLVSHSAVIPRLVCRKSIRR</sequence>
<dbReference type="EMBL" id="GL890833">
    <property type="protein sequence ID" value="EGJ34444.1"/>
    <property type="molecule type" value="Genomic_DNA"/>
</dbReference>
<name>F4XLU9_9CYAN</name>
<organism evidence="1 2">
    <name type="scientific">Moorena producens 3L</name>
    <dbReference type="NCBI Taxonomy" id="489825"/>
    <lineage>
        <taxon>Bacteria</taxon>
        <taxon>Bacillati</taxon>
        <taxon>Cyanobacteriota</taxon>
        <taxon>Cyanophyceae</taxon>
        <taxon>Coleofasciculales</taxon>
        <taxon>Coleofasciculaceae</taxon>
        <taxon>Moorena</taxon>
    </lineage>
</organism>
<evidence type="ECO:0000313" key="2">
    <source>
        <dbReference type="Proteomes" id="UP000003959"/>
    </source>
</evidence>
<gene>
    <name evidence="1" type="ORF">LYNGBM3L_16090</name>
</gene>
<protein>
    <submittedName>
        <fullName evidence="1">Uncharacterized protein</fullName>
    </submittedName>
</protein>
<keyword evidence="2" id="KW-1185">Reference proteome</keyword>
<dbReference type="HOGENOM" id="CLU_2807734_0_0_3"/>
<accession>F4XLU9</accession>
<proteinExistence type="predicted"/>
<dbReference type="AlphaFoldDB" id="F4XLU9"/>
<dbReference type="Proteomes" id="UP000003959">
    <property type="component" value="Unassembled WGS sequence"/>
</dbReference>
<reference evidence="2" key="1">
    <citation type="journal article" date="2011" name="Proc. Natl. Acad. Sci. U.S.A.">
        <title>Genomic insights into the physiology and ecology of the marine filamentous cyanobacterium Lyngbya majuscula.</title>
        <authorList>
            <person name="Jones A.C."/>
            <person name="Monroe E.A."/>
            <person name="Podell S."/>
            <person name="Hess W.R."/>
            <person name="Klages S."/>
            <person name="Esquenazi E."/>
            <person name="Niessen S."/>
            <person name="Hoover H."/>
            <person name="Rothmann M."/>
            <person name="Lasken R.S."/>
            <person name="Yates J.R.III."/>
            <person name="Reinhardt R."/>
            <person name="Kube M."/>
            <person name="Burkart M.D."/>
            <person name="Allen E.E."/>
            <person name="Dorrestein P.C."/>
            <person name="Gerwick W.H."/>
            <person name="Gerwick L."/>
        </authorList>
    </citation>
    <scope>NUCLEOTIDE SEQUENCE [LARGE SCALE GENOMIC DNA]</scope>
    <source>
        <strain evidence="2">3L</strain>
    </source>
</reference>
<evidence type="ECO:0000313" key="1">
    <source>
        <dbReference type="EMBL" id="EGJ34444.1"/>
    </source>
</evidence>